<dbReference type="RefSeq" id="WP_196415552.1">
    <property type="nucleotide sequence ID" value="NZ_JADQTO010000009.1"/>
</dbReference>
<gene>
    <name evidence="2" type="ORF">I4J89_20155</name>
</gene>
<dbReference type="PANTHER" id="PTHR33495:SF2">
    <property type="entry name" value="ANTI-SIGMA FACTOR ANTAGONIST TM_1081-RELATED"/>
    <property type="match status" value="1"/>
</dbReference>
<dbReference type="AlphaFoldDB" id="A0A931C9B8"/>
<feature type="domain" description="STAS" evidence="1">
    <location>
        <begin position="27"/>
        <end position="118"/>
    </location>
</feature>
<evidence type="ECO:0000259" key="1">
    <source>
        <dbReference type="PROSITE" id="PS50801"/>
    </source>
</evidence>
<dbReference type="SUPFAM" id="SSF52091">
    <property type="entry name" value="SpoIIaa-like"/>
    <property type="match status" value="1"/>
</dbReference>
<proteinExistence type="predicted"/>
<dbReference type="Proteomes" id="UP000598146">
    <property type="component" value="Unassembled WGS sequence"/>
</dbReference>
<comment type="caution">
    <text evidence="2">The sequence shown here is derived from an EMBL/GenBank/DDBJ whole genome shotgun (WGS) entry which is preliminary data.</text>
</comment>
<accession>A0A931C9B8</accession>
<dbReference type="InterPro" id="IPR002645">
    <property type="entry name" value="STAS_dom"/>
</dbReference>
<dbReference type="PANTHER" id="PTHR33495">
    <property type="entry name" value="ANTI-SIGMA FACTOR ANTAGONIST TM_1081-RELATED-RELATED"/>
    <property type="match status" value="1"/>
</dbReference>
<keyword evidence="3" id="KW-1185">Reference proteome</keyword>
<name>A0A931C9B8_9ACTN</name>
<dbReference type="InterPro" id="IPR036513">
    <property type="entry name" value="STAS_dom_sf"/>
</dbReference>
<dbReference type="PROSITE" id="PS50801">
    <property type="entry name" value="STAS"/>
    <property type="match status" value="1"/>
</dbReference>
<sequence length="118" mass="12542">MDLPWEPAARSPELSVTPAGEQAAARLTVSGDLDLVGAPDFLEQFEKSLPALPGPIEMDLGAVDFIDCAGARAVLRTHELAVRSGHRITVVGVSPAVALIFDLLGYRQPLDPARGEDR</sequence>
<dbReference type="Gene3D" id="3.30.750.24">
    <property type="entry name" value="STAS domain"/>
    <property type="match status" value="1"/>
</dbReference>
<dbReference type="EMBL" id="JADQTO010000009">
    <property type="protein sequence ID" value="MBG0563762.1"/>
    <property type="molecule type" value="Genomic_DNA"/>
</dbReference>
<protein>
    <submittedName>
        <fullName evidence="2">STAS domain-containing protein</fullName>
    </submittedName>
</protein>
<organism evidence="2 3">
    <name type="scientific">Actinoplanes aureus</name>
    <dbReference type="NCBI Taxonomy" id="2792083"/>
    <lineage>
        <taxon>Bacteria</taxon>
        <taxon>Bacillati</taxon>
        <taxon>Actinomycetota</taxon>
        <taxon>Actinomycetes</taxon>
        <taxon>Micromonosporales</taxon>
        <taxon>Micromonosporaceae</taxon>
        <taxon>Actinoplanes</taxon>
    </lineage>
</organism>
<reference evidence="2" key="1">
    <citation type="submission" date="2020-11" db="EMBL/GenBank/DDBJ databases">
        <title>Isolation and identification of active actinomycetes.</title>
        <authorList>
            <person name="Sun X."/>
        </authorList>
    </citation>
    <scope>NUCLEOTIDE SEQUENCE</scope>
    <source>
        <strain evidence="2">NEAU-A11</strain>
    </source>
</reference>
<dbReference type="Pfam" id="PF13466">
    <property type="entry name" value="STAS_2"/>
    <property type="match status" value="1"/>
</dbReference>
<dbReference type="CDD" id="cd07043">
    <property type="entry name" value="STAS_anti-anti-sigma_factors"/>
    <property type="match status" value="1"/>
</dbReference>
<evidence type="ECO:0000313" key="3">
    <source>
        <dbReference type="Proteomes" id="UP000598146"/>
    </source>
</evidence>
<evidence type="ECO:0000313" key="2">
    <source>
        <dbReference type="EMBL" id="MBG0563762.1"/>
    </source>
</evidence>
<dbReference type="InterPro" id="IPR058548">
    <property type="entry name" value="MlaB-like_STAS"/>
</dbReference>
<dbReference type="GO" id="GO:0043856">
    <property type="term" value="F:anti-sigma factor antagonist activity"/>
    <property type="evidence" value="ECO:0007669"/>
    <property type="project" value="TreeGrafter"/>
</dbReference>